<dbReference type="InterPro" id="IPR050789">
    <property type="entry name" value="Diverse_Enzym_Activities"/>
</dbReference>
<keyword evidence="3" id="KW-1185">Reference proteome</keyword>
<protein>
    <submittedName>
        <fullName evidence="2">Serine hydrolase</fullName>
    </submittedName>
</protein>
<reference evidence="2 3" key="1">
    <citation type="submission" date="2019-08" db="EMBL/GenBank/DDBJ databases">
        <title>Genome sequencing of Paenibacillus faecis DSM 23593(T).</title>
        <authorList>
            <person name="Kook J.-K."/>
            <person name="Park S.-N."/>
            <person name="Lim Y.K."/>
        </authorList>
    </citation>
    <scope>NUCLEOTIDE SEQUENCE [LARGE SCALE GENOMIC DNA]</scope>
    <source>
        <strain evidence="2 3">DSM 23593</strain>
    </source>
</reference>
<comment type="caution">
    <text evidence="2">The sequence shown here is derived from an EMBL/GenBank/DDBJ whole genome shotgun (WGS) entry which is preliminary data.</text>
</comment>
<dbReference type="PANTHER" id="PTHR43283:SF7">
    <property type="entry name" value="BETA-LACTAMASE-RELATED DOMAIN-CONTAINING PROTEIN"/>
    <property type="match status" value="1"/>
</dbReference>
<dbReference type="PANTHER" id="PTHR43283">
    <property type="entry name" value="BETA-LACTAMASE-RELATED"/>
    <property type="match status" value="1"/>
</dbReference>
<gene>
    <name evidence="2" type="ORF">FRY98_21120</name>
</gene>
<dbReference type="SUPFAM" id="SSF56601">
    <property type="entry name" value="beta-lactamase/transpeptidase-like"/>
    <property type="match status" value="1"/>
</dbReference>
<dbReference type="AlphaFoldDB" id="A0A5D0CS62"/>
<name>A0A5D0CS62_9BACL</name>
<sequence>MLKQSADPSRWTPIDQNVRRAYPKIRSLLVWQSGTPRFEAYYNGYDASHLHDLRSATKSVLSLLLGIAHRRGELPGLDQPVWDDVKDHAPARPDPAWSELTLHELLSMTSGLYWQTGPKLGERYIHRFHRSRNWRNFILRLPVVPERRGAFMYCSPCSHLLSVLLSKWTGCTALDYASRHLFQPLNIAGVRWEASPEGYSGGHVGLHMTAEHMLKIGILCLQKGKWEGRALVSPEWIGLACSPQCPPFHTYGRYGYHWWNDESSGIRYSYAHGHGGQQIYVIPDLEAVVASASDSKVRRYKNPKVLLEHHILPALQSTSLRGEGP</sequence>
<proteinExistence type="predicted"/>
<dbReference type="InterPro" id="IPR012338">
    <property type="entry name" value="Beta-lactam/transpept-like"/>
</dbReference>
<dbReference type="RefSeq" id="WP_148455657.1">
    <property type="nucleotide sequence ID" value="NZ_VSDO01000004.1"/>
</dbReference>
<evidence type="ECO:0000313" key="3">
    <source>
        <dbReference type="Proteomes" id="UP000325218"/>
    </source>
</evidence>
<organism evidence="2 3">
    <name type="scientific">Paenibacillus faecis</name>
    <dbReference type="NCBI Taxonomy" id="862114"/>
    <lineage>
        <taxon>Bacteria</taxon>
        <taxon>Bacillati</taxon>
        <taxon>Bacillota</taxon>
        <taxon>Bacilli</taxon>
        <taxon>Bacillales</taxon>
        <taxon>Paenibacillaceae</taxon>
        <taxon>Paenibacillus</taxon>
    </lineage>
</organism>
<accession>A0A5D0CS62</accession>
<dbReference type="Gene3D" id="3.40.710.10">
    <property type="entry name" value="DD-peptidase/beta-lactamase superfamily"/>
    <property type="match status" value="1"/>
</dbReference>
<dbReference type="OrthoDB" id="9773047at2"/>
<dbReference type="InterPro" id="IPR001466">
    <property type="entry name" value="Beta-lactam-related"/>
</dbReference>
<keyword evidence="2" id="KW-0378">Hydrolase</keyword>
<dbReference type="GO" id="GO:0016787">
    <property type="term" value="F:hydrolase activity"/>
    <property type="evidence" value="ECO:0007669"/>
    <property type="project" value="UniProtKB-KW"/>
</dbReference>
<feature type="domain" description="Beta-lactamase-related" evidence="1">
    <location>
        <begin position="27"/>
        <end position="294"/>
    </location>
</feature>
<dbReference type="Proteomes" id="UP000325218">
    <property type="component" value="Unassembled WGS sequence"/>
</dbReference>
<dbReference type="Pfam" id="PF00144">
    <property type="entry name" value="Beta-lactamase"/>
    <property type="match status" value="1"/>
</dbReference>
<dbReference type="EMBL" id="VSDO01000004">
    <property type="protein sequence ID" value="TYA11627.1"/>
    <property type="molecule type" value="Genomic_DNA"/>
</dbReference>
<evidence type="ECO:0000259" key="1">
    <source>
        <dbReference type="Pfam" id="PF00144"/>
    </source>
</evidence>
<evidence type="ECO:0000313" key="2">
    <source>
        <dbReference type="EMBL" id="TYA11627.1"/>
    </source>
</evidence>